<dbReference type="Proteomes" id="UP000199595">
    <property type="component" value="Unassembled WGS sequence"/>
</dbReference>
<sequence length="189" mass="22166">MNKEETKDLMKILSVISLGTISLVFIIYYFGSYLGLIFNILLFGFIIYHYLNLFLRNPIRKNIIQLRLKNYSWISFVIFLIFGFITIFDKNSLSSDIFLGILYIASAVLILFKNTLKINKKGIILNDFMKTQIEYSEFKSIQVTNDKIIIQSSSENQTFHIQHLKDEEVNDILKRINKYKESTIAQHCI</sequence>
<protein>
    <recommendedName>
        <fullName evidence="4">DUF5673 domain-containing protein</fullName>
    </recommendedName>
</protein>
<proteinExistence type="predicted"/>
<evidence type="ECO:0000256" key="1">
    <source>
        <dbReference type="SAM" id="Phobius"/>
    </source>
</evidence>
<keyword evidence="1" id="KW-1133">Transmembrane helix</keyword>
<keyword evidence="1" id="KW-0472">Membrane</keyword>
<name>A0A1H3HLH4_9FLAO</name>
<accession>A0A1H3HLH4</accession>
<reference evidence="2 3" key="1">
    <citation type="submission" date="2016-10" db="EMBL/GenBank/DDBJ databases">
        <authorList>
            <person name="de Groot N.N."/>
        </authorList>
    </citation>
    <scope>NUCLEOTIDE SEQUENCE [LARGE SCALE GENOMIC DNA]</scope>
    <source>
        <strain evidence="2 3">DSM 24956</strain>
    </source>
</reference>
<keyword evidence="1" id="KW-0812">Transmembrane</keyword>
<feature type="transmembrane region" description="Helical" evidence="1">
    <location>
        <begin position="36"/>
        <end position="55"/>
    </location>
</feature>
<dbReference type="EMBL" id="FNNJ01000043">
    <property type="protein sequence ID" value="SDY15658.1"/>
    <property type="molecule type" value="Genomic_DNA"/>
</dbReference>
<dbReference type="RefSeq" id="WP_090126777.1">
    <property type="nucleotide sequence ID" value="NZ_FNNJ01000043.1"/>
</dbReference>
<feature type="transmembrane region" description="Helical" evidence="1">
    <location>
        <begin position="94"/>
        <end position="112"/>
    </location>
</feature>
<dbReference type="STRING" id="762486.SAMN05444411_1432"/>
<dbReference type="AlphaFoldDB" id="A0A1H3HLH4"/>
<organism evidence="2 3">
    <name type="scientific">Lutibacter oricola</name>
    <dbReference type="NCBI Taxonomy" id="762486"/>
    <lineage>
        <taxon>Bacteria</taxon>
        <taxon>Pseudomonadati</taxon>
        <taxon>Bacteroidota</taxon>
        <taxon>Flavobacteriia</taxon>
        <taxon>Flavobacteriales</taxon>
        <taxon>Flavobacteriaceae</taxon>
        <taxon>Lutibacter</taxon>
    </lineage>
</organism>
<gene>
    <name evidence="2" type="ORF">SAMN05444411_1432</name>
</gene>
<feature type="transmembrane region" description="Helical" evidence="1">
    <location>
        <begin position="71"/>
        <end position="88"/>
    </location>
</feature>
<dbReference type="InterPro" id="IPR020215">
    <property type="entry name" value="EbsA-like"/>
</dbReference>
<dbReference type="Pfam" id="PF17255">
    <property type="entry name" value="EbsA"/>
    <property type="match status" value="1"/>
</dbReference>
<evidence type="ECO:0000313" key="3">
    <source>
        <dbReference type="Proteomes" id="UP000199595"/>
    </source>
</evidence>
<evidence type="ECO:0000313" key="2">
    <source>
        <dbReference type="EMBL" id="SDY15658.1"/>
    </source>
</evidence>
<evidence type="ECO:0008006" key="4">
    <source>
        <dbReference type="Google" id="ProtNLM"/>
    </source>
</evidence>
<keyword evidence="3" id="KW-1185">Reference proteome</keyword>
<feature type="transmembrane region" description="Helical" evidence="1">
    <location>
        <begin position="12"/>
        <end position="30"/>
    </location>
</feature>